<keyword evidence="1" id="KW-0812">Transmembrane</keyword>
<evidence type="ECO:0000313" key="2">
    <source>
        <dbReference type="EMBL" id="JAD15911.1"/>
    </source>
</evidence>
<organism evidence="2">
    <name type="scientific">Arundo donax</name>
    <name type="common">Giant reed</name>
    <name type="synonym">Donax arundinaceus</name>
    <dbReference type="NCBI Taxonomy" id="35708"/>
    <lineage>
        <taxon>Eukaryota</taxon>
        <taxon>Viridiplantae</taxon>
        <taxon>Streptophyta</taxon>
        <taxon>Embryophyta</taxon>
        <taxon>Tracheophyta</taxon>
        <taxon>Spermatophyta</taxon>
        <taxon>Magnoliopsida</taxon>
        <taxon>Liliopsida</taxon>
        <taxon>Poales</taxon>
        <taxon>Poaceae</taxon>
        <taxon>PACMAD clade</taxon>
        <taxon>Arundinoideae</taxon>
        <taxon>Arundineae</taxon>
        <taxon>Arundo</taxon>
    </lineage>
</organism>
<keyword evidence="1" id="KW-1133">Transmembrane helix</keyword>
<keyword evidence="1" id="KW-0472">Membrane</keyword>
<proteinExistence type="predicted"/>
<sequence length="84" mass="9920">MTLLRQKCCHIFSITLVQYFLIRIILMTLSSIFINKTIPIQKTDIVYTFLLKKLSCSVEAKKKRYSNKKACQLQNMDIYRAQLN</sequence>
<evidence type="ECO:0000256" key="1">
    <source>
        <dbReference type="SAM" id="Phobius"/>
    </source>
</evidence>
<accession>A0A0A8XQ74</accession>
<dbReference type="AlphaFoldDB" id="A0A0A8XQ74"/>
<reference evidence="2" key="1">
    <citation type="submission" date="2014-09" db="EMBL/GenBank/DDBJ databases">
        <authorList>
            <person name="Magalhaes I.L.F."/>
            <person name="Oliveira U."/>
            <person name="Santos F.R."/>
            <person name="Vidigal T.H.D.A."/>
            <person name="Brescovit A.D."/>
            <person name="Santos A.J."/>
        </authorList>
    </citation>
    <scope>NUCLEOTIDE SEQUENCE</scope>
    <source>
        <tissue evidence="2">Shoot tissue taken approximately 20 cm above the soil surface</tissue>
    </source>
</reference>
<name>A0A0A8XQ74_ARUDO</name>
<reference evidence="2" key="2">
    <citation type="journal article" date="2015" name="Data Brief">
        <title>Shoot transcriptome of the giant reed, Arundo donax.</title>
        <authorList>
            <person name="Barrero R.A."/>
            <person name="Guerrero F.D."/>
            <person name="Moolhuijzen P."/>
            <person name="Goolsby J.A."/>
            <person name="Tidwell J."/>
            <person name="Bellgard S.E."/>
            <person name="Bellgard M.I."/>
        </authorList>
    </citation>
    <scope>NUCLEOTIDE SEQUENCE</scope>
    <source>
        <tissue evidence="2">Shoot tissue taken approximately 20 cm above the soil surface</tissue>
    </source>
</reference>
<dbReference type="EMBL" id="GBRH01281984">
    <property type="protein sequence ID" value="JAD15911.1"/>
    <property type="molecule type" value="Transcribed_RNA"/>
</dbReference>
<feature type="transmembrane region" description="Helical" evidence="1">
    <location>
        <begin position="12"/>
        <end position="34"/>
    </location>
</feature>
<protein>
    <submittedName>
        <fullName evidence="2">Uncharacterized protein</fullName>
    </submittedName>
</protein>